<organism evidence="3 4">
    <name type="scientific">Brevirhabdus pacifica</name>
    <dbReference type="NCBI Taxonomy" id="1267768"/>
    <lineage>
        <taxon>Bacteria</taxon>
        <taxon>Pseudomonadati</taxon>
        <taxon>Pseudomonadota</taxon>
        <taxon>Alphaproteobacteria</taxon>
        <taxon>Rhodobacterales</taxon>
        <taxon>Paracoccaceae</taxon>
        <taxon>Brevirhabdus</taxon>
    </lineage>
</organism>
<dbReference type="GO" id="GO:0016491">
    <property type="term" value="F:oxidoreductase activity"/>
    <property type="evidence" value="ECO:0007669"/>
    <property type="project" value="InterPro"/>
</dbReference>
<evidence type="ECO:0000256" key="1">
    <source>
        <dbReference type="ARBA" id="ARBA00022630"/>
    </source>
</evidence>
<dbReference type="Pfam" id="PF03450">
    <property type="entry name" value="CO_deh_flav_C"/>
    <property type="match status" value="1"/>
</dbReference>
<evidence type="ECO:0000313" key="3">
    <source>
        <dbReference type="EMBL" id="APX88827.1"/>
    </source>
</evidence>
<evidence type="ECO:0000313" key="4">
    <source>
        <dbReference type="Proteomes" id="UP000187266"/>
    </source>
</evidence>
<keyword evidence="1" id="KW-0285">Flavoprotein</keyword>
<dbReference type="OrthoDB" id="9814706at2"/>
<dbReference type="InterPro" id="IPR016169">
    <property type="entry name" value="FAD-bd_PCMH_sub2"/>
</dbReference>
<proteinExistence type="predicted"/>
<dbReference type="InterPro" id="IPR051312">
    <property type="entry name" value="Diverse_Substr_Oxidored"/>
</dbReference>
<dbReference type="Pfam" id="PF00941">
    <property type="entry name" value="FAD_binding_5"/>
    <property type="match status" value="1"/>
</dbReference>
<gene>
    <name evidence="3" type="ORF">BV394_03015</name>
</gene>
<keyword evidence="4" id="KW-1185">Reference proteome</keyword>
<dbReference type="PROSITE" id="PS51387">
    <property type="entry name" value="FAD_PCMH"/>
    <property type="match status" value="1"/>
</dbReference>
<accession>A0A2M9DFX1</accession>
<dbReference type="SMART" id="SM01092">
    <property type="entry name" value="CO_deh_flav_C"/>
    <property type="match status" value="1"/>
</dbReference>
<dbReference type="PANTHER" id="PTHR42659:SF5">
    <property type="entry name" value="ALDEHYDE OXIDOREDUCTASE FAD-BINDING SUBUNIT PAOB"/>
    <property type="match status" value="1"/>
</dbReference>
<dbReference type="PANTHER" id="PTHR42659">
    <property type="entry name" value="XANTHINE DEHYDROGENASE SUBUNIT C-RELATED"/>
    <property type="match status" value="1"/>
</dbReference>
<dbReference type="STRING" id="1267768.BV394_03015"/>
<dbReference type="GO" id="GO:0071949">
    <property type="term" value="F:FAD binding"/>
    <property type="evidence" value="ECO:0007669"/>
    <property type="project" value="InterPro"/>
</dbReference>
<dbReference type="SUPFAM" id="SSF55447">
    <property type="entry name" value="CO dehydrogenase flavoprotein C-terminal domain-like"/>
    <property type="match status" value="1"/>
</dbReference>
<dbReference type="InterPro" id="IPR005107">
    <property type="entry name" value="CO_DH_flav_C"/>
</dbReference>
<protein>
    <submittedName>
        <fullName evidence="3">Uncharacterized protein</fullName>
    </submittedName>
</protein>
<dbReference type="InterPro" id="IPR016166">
    <property type="entry name" value="FAD-bd_PCMH"/>
</dbReference>
<dbReference type="SUPFAM" id="SSF56176">
    <property type="entry name" value="FAD-binding/transporter-associated domain-like"/>
    <property type="match status" value="1"/>
</dbReference>
<sequence length="346" mass="36668">MNPFAYHRARDEQDATATAADDGTSFVAGATNLVDLMKLGVKTPGRLVDITRIEGLDRIERTDDGGLRIGTLVTNSDLAADPVVRRDYPVLSRAILAGASGQLRNKATTGGNLLQHPRCPYFQDLAMPCNMREPGSGCAAQGGPMRLHAILGTSAACIAAHPGDMGVAMGVLDAAVETARPGQEGRSLSLEELYRLPGERPDIRTVLEPGEMIRAVVLPPPPGGTHVYRKVRDRASYAFALVSTAVVLRLEDGYIQAGRIALGGVAPRPWRNPHAEEAMTGEPPSEALFDRVANILLAEAVDRSALGRDGAPGFKIDLARRTIRAALWQAVERSEGGAGKTAGEAA</sequence>
<dbReference type="Gene3D" id="3.30.465.10">
    <property type="match status" value="2"/>
</dbReference>
<dbReference type="AlphaFoldDB" id="A0A1U7DFQ5"/>
<dbReference type="Proteomes" id="UP000187266">
    <property type="component" value="Chromosome"/>
</dbReference>
<reference evidence="3 4" key="1">
    <citation type="submission" date="2017-01" db="EMBL/GenBank/DDBJ databases">
        <title>Genomic analysis of Xuhuaishuia manganoxidans DY6-4.</title>
        <authorList>
            <person name="Wang X."/>
        </authorList>
    </citation>
    <scope>NUCLEOTIDE SEQUENCE [LARGE SCALE GENOMIC DNA]</scope>
    <source>
        <strain evidence="3 4">DY6-4</strain>
    </source>
</reference>
<dbReference type="InterPro" id="IPR036318">
    <property type="entry name" value="FAD-bd_PCMH-like_sf"/>
</dbReference>
<evidence type="ECO:0000256" key="2">
    <source>
        <dbReference type="ARBA" id="ARBA00022827"/>
    </source>
</evidence>
<name>A0A1U7DFQ5_9RHOB</name>
<dbReference type="Gene3D" id="3.30.390.50">
    <property type="entry name" value="CO dehydrogenase flavoprotein, C-terminal domain"/>
    <property type="match status" value="1"/>
</dbReference>
<dbReference type="InterPro" id="IPR036683">
    <property type="entry name" value="CO_DH_flav_C_dom_sf"/>
</dbReference>
<dbReference type="EMBL" id="CP019124">
    <property type="protein sequence ID" value="APX88827.1"/>
    <property type="molecule type" value="Genomic_DNA"/>
</dbReference>
<dbReference type="InterPro" id="IPR002346">
    <property type="entry name" value="Mopterin_DH_FAD-bd"/>
</dbReference>
<dbReference type="InterPro" id="IPR016167">
    <property type="entry name" value="FAD-bd_PCMH_sub1"/>
</dbReference>
<accession>A0A1U7DFQ5</accession>
<keyword evidence="2" id="KW-0274">FAD</keyword>
<dbReference type="Gene3D" id="3.30.43.10">
    <property type="entry name" value="Uridine Diphospho-n-acetylenolpyruvylglucosamine Reductase, domain 2"/>
    <property type="match status" value="1"/>
</dbReference>
<dbReference type="RefSeq" id="WP_076978850.1">
    <property type="nucleotide sequence ID" value="NZ_CP019124.1"/>
</dbReference>